<dbReference type="Pfam" id="PF06719">
    <property type="entry name" value="AraC_N"/>
    <property type="match status" value="1"/>
</dbReference>
<dbReference type="AlphaFoldDB" id="A0A423IEM6"/>
<dbReference type="Gene3D" id="1.10.10.60">
    <property type="entry name" value="Homeodomain-like"/>
    <property type="match status" value="2"/>
</dbReference>
<dbReference type="GO" id="GO:0009893">
    <property type="term" value="P:positive regulation of metabolic process"/>
    <property type="evidence" value="ECO:0007669"/>
    <property type="project" value="UniProtKB-ARBA"/>
</dbReference>
<accession>A0A423IEM6</accession>
<dbReference type="PROSITE" id="PS01124">
    <property type="entry name" value="HTH_ARAC_FAMILY_2"/>
    <property type="match status" value="1"/>
</dbReference>
<dbReference type="InterPro" id="IPR018060">
    <property type="entry name" value="HTH_AraC"/>
</dbReference>
<organism evidence="5 6">
    <name type="scientific">Pseudomonas lini</name>
    <dbReference type="NCBI Taxonomy" id="163011"/>
    <lineage>
        <taxon>Bacteria</taxon>
        <taxon>Pseudomonadati</taxon>
        <taxon>Pseudomonadota</taxon>
        <taxon>Gammaproteobacteria</taxon>
        <taxon>Pseudomonadales</taxon>
        <taxon>Pseudomonadaceae</taxon>
        <taxon>Pseudomonas</taxon>
    </lineage>
</organism>
<dbReference type="Proteomes" id="UP000284168">
    <property type="component" value="Unassembled WGS sequence"/>
</dbReference>
<dbReference type="SUPFAM" id="SSF46689">
    <property type="entry name" value="Homeodomain-like"/>
    <property type="match status" value="2"/>
</dbReference>
<comment type="caution">
    <text evidence="5">The sequence shown here is derived from an EMBL/GenBank/DDBJ whole genome shotgun (WGS) entry which is preliminary data.</text>
</comment>
<reference evidence="5 6" key="1">
    <citation type="submission" date="2016-10" db="EMBL/GenBank/DDBJ databases">
        <title>Comparative genome analysis of multiple Pseudomonas spp. focuses on biocontrol and plant growth promoting traits.</title>
        <authorList>
            <person name="Tao X.-Y."/>
            <person name="Taylor C.G."/>
        </authorList>
    </citation>
    <scope>NUCLEOTIDE SEQUENCE [LARGE SCALE GENOMIC DNA]</scope>
    <source>
        <strain evidence="5 6">48C10</strain>
    </source>
</reference>
<dbReference type="GO" id="GO:0003700">
    <property type="term" value="F:DNA-binding transcription factor activity"/>
    <property type="evidence" value="ECO:0007669"/>
    <property type="project" value="InterPro"/>
</dbReference>
<evidence type="ECO:0000256" key="2">
    <source>
        <dbReference type="ARBA" id="ARBA00023125"/>
    </source>
</evidence>
<name>A0A423IEM6_9PSED</name>
<feature type="domain" description="HTH araC/xylS-type" evidence="4">
    <location>
        <begin position="189"/>
        <end position="287"/>
    </location>
</feature>
<dbReference type="InterPro" id="IPR018062">
    <property type="entry name" value="HTH_AraC-typ_CS"/>
</dbReference>
<gene>
    <name evidence="5" type="ORF">BK663_22785</name>
</gene>
<evidence type="ECO:0000256" key="3">
    <source>
        <dbReference type="ARBA" id="ARBA00023163"/>
    </source>
</evidence>
<dbReference type="PANTHER" id="PTHR43436">
    <property type="entry name" value="ARAC-FAMILY TRANSCRIPTIONAL REGULATOR"/>
    <property type="match status" value="1"/>
</dbReference>
<dbReference type="RefSeq" id="WP_123722452.1">
    <property type="nucleotide sequence ID" value="NZ_MOBN01000040.1"/>
</dbReference>
<dbReference type="SMART" id="SM00342">
    <property type="entry name" value="HTH_ARAC"/>
    <property type="match status" value="1"/>
</dbReference>
<dbReference type="GO" id="GO:0043565">
    <property type="term" value="F:sequence-specific DNA binding"/>
    <property type="evidence" value="ECO:0007669"/>
    <property type="project" value="InterPro"/>
</dbReference>
<proteinExistence type="predicted"/>
<dbReference type="PROSITE" id="PS00041">
    <property type="entry name" value="HTH_ARAC_FAMILY_1"/>
    <property type="match status" value="1"/>
</dbReference>
<keyword evidence="3" id="KW-0804">Transcription</keyword>
<dbReference type="PANTHER" id="PTHR43436:SF1">
    <property type="entry name" value="TRANSCRIPTIONAL REGULATORY PROTEIN"/>
    <property type="match status" value="1"/>
</dbReference>
<evidence type="ECO:0000256" key="1">
    <source>
        <dbReference type="ARBA" id="ARBA00023015"/>
    </source>
</evidence>
<dbReference type="EMBL" id="MOBN01000040">
    <property type="protein sequence ID" value="RON23884.1"/>
    <property type="molecule type" value="Genomic_DNA"/>
</dbReference>
<keyword evidence="1" id="KW-0805">Transcription regulation</keyword>
<protein>
    <submittedName>
        <fullName evidence="5">AraC family transcriptional regulator</fullName>
    </submittedName>
</protein>
<sequence>MTNPLKELRALAAQAENRRTETGIPRVAMVQGKIPEHLLAAVYEPMINLILQGSKSMTIADRTLRYDPATYFVMSIELPAVGQVHPGAHGEPYLAVSLTLDPTVLATLLADLPKPGGQYDKNAGFSVAPVTPDLMDAWLRLLRLMNQPEDIAALAPVYEREILYRVLQGPHGWMLRDIAAPDSAMARVSLAIQYIRRDFAESIRVETLAQHAAMSVSAFHRHFKAVTALSPLQYQKRVRLLQARTLMVANAKSVTNAAFEVGYESATQFSRDYARVFGLPPARDTARILGETRGEKR</sequence>
<dbReference type="InterPro" id="IPR009057">
    <property type="entry name" value="Homeodomain-like_sf"/>
</dbReference>
<dbReference type="InterPro" id="IPR009594">
    <property type="entry name" value="Tscrpt_reg_HTH_AraC_N"/>
</dbReference>
<evidence type="ECO:0000313" key="5">
    <source>
        <dbReference type="EMBL" id="RON23884.1"/>
    </source>
</evidence>
<evidence type="ECO:0000313" key="6">
    <source>
        <dbReference type="Proteomes" id="UP000284168"/>
    </source>
</evidence>
<keyword evidence="2" id="KW-0238">DNA-binding</keyword>
<dbReference type="Pfam" id="PF12833">
    <property type="entry name" value="HTH_18"/>
    <property type="match status" value="1"/>
</dbReference>
<evidence type="ECO:0000259" key="4">
    <source>
        <dbReference type="PROSITE" id="PS01124"/>
    </source>
</evidence>